<evidence type="ECO:0000313" key="1">
    <source>
        <dbReference type="EMBL" id="MFK4440608.1"/>
    </source>
</evidence>
<proteinExistence type="predicted"/>
<dbReference type="RefSeq" id="WP_404604317.1">
    <property type="nucleotide sequence ID" value="NZ_JBIYDN010000002.1"/>
</dbReference>
<sequence>MRSTAVRCIEKTGCVTPRLLGFIRSPGLAEERTQVAEYPRLILTVGRGIISRQGPVKVKRPVSPVP</sequence>
<dbReference type="Proteomes" id="UP001620514">
    <property type="component" value="Unassembled WGS sequence"/>
</dbReference>
<name>A0ABW8MAC3_9BURK</name>
<dbReference type="EMBL" id="JBIYDN010000002">
    <property type="protein sequence ID" value="MFK4440608.1"/>
    <property type="molecule type" value="Genomic_DNA"/>
</dbReference>
<comment type="caution">
    <text evidence="1">The sequence shown here is derived from an EMBL/GenBank/DDBJ whole genome shotgun (WGS) entry which is preliminary data.</text>
</comment>
<gene>
    <name evidence="1" type="ORF">ABH943_000614</name>
</gene>
<keyword evidence="2" id="KW-1185">Reference proteome</keyword>
<reference evidence="1 2" key="1">
    <citation type="submission" date="2024-11" db="EMBL/GenBank/DDBJ databases">
        <title>Using genomics to understand microbial adaptation to soil warming.</title>
        <authorList>
            <person name="Deangelis K.M. PhD."/>
        </authorList>
    </citation>
    <scope>NUCLEOTIDE SEQUENCE [LARGE SCALE GENOMIC DNA]</scope>
    <source>
        <strain evidence="1 2">GAS97</strain>
    </source>
</reference>
<evidence type="ECO:0000313" key="2">
    <source>
        <dbReference type="Proteomes" id="UP001620514"/>
    </source>
</evidence>
<protein>
    <submittedName>
        <fullName evidence="1">Uncharacterized protein</fullName>
    </submittedName>
</protein>
<organism evidence="1 2">
    <name type="scientific">Caballeronia udeis</name>
    <dbReference type="NCBI Taxonomy" id="1232866"/>
    <lineage>
        <taxon>Bacteria</taxon>
        <taxon>Pseudomonadati</taxon>
        <taxon>Pseudomonadota</taxon>
        <taxon>Betaproteobacteria</taxon>
        <taxon>Burkholderiales</taxon>
        <taxon>Burkholderiaceae</taxon>
        <taxon>Caballeronia</taxon>
    </lineage>
</organism>
<accession>A0ABW8MAC3</accession>